<dbReference type="Pfam" id="PF05670">
    <property type="entry name" value="NFACT-R_1"/>
    <property type="match status" value="1"/>
</dbReference>
<dbReference type="InterPro" id="IPR008532">
    <property type="entry name" value="NFACT_RNA-bd"/>
</dbReference>
<accession>A0A7C0Y8L9</accession>
<feature type="coiled-coil region" evidence="1">
    <location>
        <begin position="371"/>
        <end position="421"/>
    </location>
</feature>
<dbReference type="GO" id="GO:1990112">
    <property type="term" value="C:RQC complex"/>
    <property type="evidence" value="ECO:0007669"/>
    <property type="project" value="TreeGrafter"/>
</dbReference>
<feature type="domain" description="NFACT RNA-binding" evidence="2">
    <location>
        <begin position="441"/>
        <end position="532"/>
    </location>
</feature>
<dbReference type="GO" id="GO:0043023">
    <property type="term" value="F:ribosomal large subunit binding"/>
    <property type="evidence" value="ECO:0007669"/>
    <property type="project" value="TreeGrafter"/>
</dbReference>
<comment type="caution">
    <text evidence="3">The sequence shown here is derived from an EMBL/GenBank/DDBJ whole genome shotgun (WGS) entry which is preliminary data.</text>
</comment>
<sequence length="560" mass="63994">MDYFLFRAVAKALGDVLPGARIRRVFQTTPLGVGLELGGGTLYFALDPGRAGIYWLKEPFMPKERDHFARYLETLLKGAVINGVYRVPGERILRLDLVKRDLVGRGERYTLVAEIMGRHSNLVILDGEGKVLEAAKRIYRDMSRVREVLPGRFYTPPPPHNRVDPFALGRDAFLELLTKEPTPLESLARHVLFPPYALREMEYRLGDGAEGPAALLSCLEVWRSMVEELEEGKGYLYRKDGHPVGIYPLPLQHLGEGERGPLLFMLEAFARGRWESQALEGRRSQLLKVVRKELKKVGKILLLLEQEEWETQDAERYKRWGETLLIHLSRISPGVQEVEVEDPYEPGVMLRIPVPSGLTPSRAAQEYFHRYSKLKRKARAVVSRKEELEARRRHLEELEWLLESAQSLEELEAMREELVAEGLIKMEKTEKRRKGPLVLPYRVFRSSQGSLILVGRHPRGNEEVTFKRSDRRDLWFHVRAYPGAHVVLKNSQPLGQEIQEAAALAAYFSKARQSPAVDVDYTQRRYVRKIPKGAPGLVTYTNFSTIRVEPQIPPGAVEEG</sequence>
<evidence type="ECO:0000313" key="3">
    <source>
        <dbReference type="EMBL" id="HDD52676.1"/>
    </source>
</evidence>
<evidence type="ECO:0000256" key="1">
    <source>
        <dbReference type="SAM" id="Coils"/>
    </source>
</evidence>
<dbReference type="EMBL" id="DQWS01000049">
    <property type="protein sequence ID" value="HDD52676.1"/>
    <property type="molecule type" value="Genomic_DNA"/>
</dbReference>
<organism evidence="3">
    <name type="scientific">Thermosulfidibacter takaii</name>
    <dbReference type="NCBI Taxonomy" id="412593"/>
    <lineage>
        <taxon>Bacteria</taxon>
        <taxon>Pseudomonadati</taxon>
        <taxon>Thermosulfidibacterota</taxon>
        <taxon>Thermosulfidibacteria</taxon>
        <taxon>Thermosulfidibacterales</taxon>
        <taxon>Thermosulfidibacteraceae</taxon>
    </lineage>
</organism>
<keyword evidence="1" id="KW-0175">Coiled coil</keyword>
<dbReference type="Pfam" id="PF05833">
    <property type="entry name" value="NFACT_N"/>
    <property type="match status" value="1"/>
</dbReference>
<name>A0A7C0Y8L9_9BACT</name>
<dbReference type="PANTHER" id="PTHR15239:SF6">
    <property type="entry name" value="RIBOSOME QUALITY CONTROL COMPLEX SUBUNIT NEMF"/>
    <property type="match status" value="1"/>
</dbReference>
<reference evidence="3" key="1">
    <citation type="journal article" date="2020" name="mSystems">
        <title>Genome- and Community-Level Interaction Insights into Carbon Utilization and Element Cycling Functions of Hydrothermarchaeota in Hydrothermal Sediment.</title>
        <authorList>
            <person name="Zhou Z."/>
            <person name="Liu Y."/>
            <person name="Xu W."/>
            <person name="Pan J."/>
            <person name="Luo Z.H."/>
            <person name="Li M."/>
        </authorList>
    </citation>
    <scope>NUCLEOTIDE SEQUENCE [LARGE SCALE GENOMIC DNA]</scope>
    <source>
        <strain evidence="3">HyVt-115</strain>
    </source>
</reference>
<proteinExistence type="predicted"/>
<dbReference type="Proteomes" id="UP000885690">
    <property type="component" value="Unassembled WGS sequence"/>
</dbReference>
<dbReference type="PANTHER" id="PTHR15239">
    <property type="entry name" value="NUCLEAR EXPORT MEDIATOR FACTOR NEMF"/>
    <property type="match status" value="1"/>
</dbReference>
<dbReference type="InterPro" id="IPR051608">
    <property type="entry name" value="RQC_Subunit_NEMF"/>
</dbReference>
<evidence type="ECO:0000259" key="2">
    <source>
        <dbReference type="Pfam" id="PF05670"/>
    </source>
</evidence>
<protein>
    <submittedName>
        <fullName evidence="3">Fibronectin-binding domain-containing protein</fullName>
    </submittedName>
</protein>
<dbReference type="GO" id="GO:0000049">
    <property type="term" value="F:tRNA binding"/>
    <property type="evidence" value="ECO:0007669"/>
    <property type="project" value="TreeGrafter"/>
</dbReference>
<gene>
    <name evidence="3" type="ORF">ENF32_01235</name>
</gene>
<dbReference type="Gene3D" id="2.30.310.10">
    <property type="entry name" value="ibrinogen binding protein from staphylococcus aureus domain"/>
    <property type="match status" value="1"/>
</dbReference>
<dbReference type="GO" id="GO:0072344">
    <property type="term" value="P:rescue of stalled ribosome"/>
    <property type="evidence" value="ECO:0007669"/>
    <property type="project" value="TreeGrafter"/>
</dbReference>
<dbReference type="AlphaFoldDB" id="A0A7C0Y8L9"/>